<sequence>MSIISGYRLFNVTLQQKKWLSPSLVRCVFTGEEVRMMKMDGPDQRIKILFPSQKGDAPSLTAQSPWREQLKRLPPEQRPVPRTYTLRRVNADPCQAEVEFVIHGTDGPASAWVIRAMPGDALQMIAPNQQHSGDSGGYEWKPHSAVERALVVADETALPAVKGILRQVAKMASPPALQIFQEVPRSEDRVDWREYAFAEVFWLPRDRTGATHGAALLAAVKAYVSLPDYALTTYPNKTYEDEQTILWHGAESENNRFYGWVAAESSAVKHIRRYLVGERKVASENVSFMAYWSKS</sequence>
<dbReference type="KEGG" id="kpie:N5580_21650"/>
<dbReference type="EMBL" id="CP104760">
    <property type="protein sequence ID" value="WBG93363.1"/>
    <property type="molecule type" value="Genomic_DNA"/>
</dbReference>
<reference evidence="3 4" key="1">
    <citation type="journal article" date="2022" name="J Glob Antimicrob Resist">
        <title>First complete genome of a multidrug resistant strain of the novel human pathogen Kalamiella piersonii (GABEKP28) identified in human saliva.</title>
        <authorList>
            <person name="McDonagh F."/>
            <person name="Singh N.K."/>
            <person name="Venkateswaran K."/>
            <person name="Lonappan A.M."/>
            <person name="Hallahan B."/>
            <person name="Tuohy A."/>
            <person name="Burke L."/>
            <person name="Kovarova A."/>
            <person name="Miliotis G."/>
        </authorList>
    </citation>
    <scope>NUCLEOTIDE SEQUENCE [LARGE SCALE GENOMIC DNA]</scope>
    <source>
        <strain evidence="3 4">GABEKP28</strain>
    </source>
</reference>
<name>A0AAJ5QN56_9GAMM</name>
<dbReference type="RefSeq" id="WP_269950670.1">
    <property type="nucleotide sequence ID" value="NZ_CP104760.1"/>
</dbReference>
<dbReference type="InterPro" id="IPR017938">
    <property type="entry name" value="Riboflavin_synthase-like_b-brl"/>
</dbReference>
<dbReference type="Pfam" id="PF04954">
    <property type="entry name" value="SIP"/>
    <property type="match status" value="1"/>
</dbReference>
<keyword evidence="4" id="KW-1185">Reference proteome</keyword>
<evidence type="ECO:0000313" key="4">
    <source>
        <dbReference type="Proteomes" id="UP001211544"/>
    </source>
</evidence>
<dbReference type="CDD" id="cd06193">
    <property type="entry name" value="siderophore_interacting"/>
    <property type="match status" value="1"/>
</dbReference>
<dbReference type="InterPro" id="IPR039261">
    <property type="entry name" value="FNR_nucleotide-bd"/>
</dbReference>
<dbReference type="InterPro" id="IPR007037">
    <property type="entry name" value="SIP_rossman_dom"/>
</dbReference>
<dbReference type="PANTHER" id="PTHR30157">
    <property type="entry name" value="FERRIC REDUCTASE, NADPH-DEPENDENT"/>
    <property type="match status" value="1"/>
</dbReference>
<geneLocation type="plasmid" evidence="3 4">
    <name>pGABEKP28_2</name>
</geneLocation>
<dbReference type="Gene3D" id="2.40.30.10">
    <property type="entry name" value="Translation factors"/>
    <property type="match status" value="1"/>
</dbReference>
<evidence type="ECO:0000256" key="1">
    <source>
        <dbReference type="ARBA" id="ARBA00035644"/>
    </source>
</evidence>
<proteinExistence type="inferred from homology"/>
<dbReference type="AlphaFoldDB" id="A0AAJ5QN56"/>
<dbReference type="Proteomes" id="UP001211544">
    <property type="component" value="Plasmid pGABEKP28_2"/>
</dbReference>
<dbReference type="GO" id="GO:0016491">
    <property type="term" value="F:oxidoreductase activity"/>
    <property type="evidence" value="ECO:0007669"/>
    <property type="project" value="InterPro"/>
</dbReference>
<feature type="domain" description="FAD-binding FR-type" evidence="2">
    <location>
        <begin position="7"/>
        <end position="134"/>
    </location>
</feature>
<comment type="similarity">
    <text evidence="1">Belongs to the SIP oxidoreductase family.</text>
</comment>
<dbReference type="InterPro" id="IPR039374">
    <property type="entry name" value="SIP_fam"/>
</dbReference>
<dbReference type="InterPro" id="IPR013113">
    <property type="entry name" value="SIP_FAD-bd"/>
</dbReference>
<dbReference type="Gene3D" id="3.40.50.80">
    <property type="entry name" value="Nucleotide-binding domain of ferredoxin-NADP reductase (FNR) module"/>
    <property type="match status" value="1"/>
</dbReference>
<dbReference type="SUPFAM" id="SSF63380">
    <property type="entry name" value="Riboflavin synthase domain-like"/>
    <property type="match status" value="1"/>
</dbReference>
<keyword evidence="3" id="KW-0614">Plasmid</keyword>
<gene>
    <name evidence="3" type="ORF">N5580_21650</name>
</gene>
<dbReference type="InterPro" id="IPR017927">
    <property type="entry name" value="FAD-bd_FR_type"/>
</dbReference>
<protein>
    <submittedName>
        <fullName evidence="3">Siderophore-interacting protein</fullName>
    </submittedName>
</protein>
<evidence type="ECO:0000313" key="3">
    <source>
        <dbReference type="EMBL" id="WBG93363.1"/>
    </source>
</evidence>
<accession>A0AAJ5QN56</accession>
<organism evidence="3 4">
    <name type="scientific">Pantoea piersonii</name>
    <dbReference type="NCBI Taxonomy" id="2364647"/>
    <lineage>
        <taxon>Bacteria</taxon>
        <taxon>Pseudomonadati</taxon>
        <taxon>Pseudomonadota</taxon>
        <taxon>Gammaproteobacteria</taxon>
        <taxon>Enterobacterales</taxon>
        <taxon>Erwiniaceae</taxon>
        <taxon>Pantoea</taxon>
    </lineage>
</organism>
<evidence type="ECO:0000259" key="2">
    <source>
        <dbReference type="PROSITE" id="PS51384"/>
    </source>
</evidence>
<dbReference type="PROSITE" id="PS51384">
    <property type="entry name" value="FAD_FR"/>
    <property type="match status" value="1"/>
</dbReference>
<dbReference type="PANTHER" id="PTHR30157:SF0">
    <property type="entry name" value="NADPH-DEPENDENT FERRIC-CHELATE REDUCTASE"/>
    <property type="match status" value="1"/>
</dbReference>
<dbReference type="Pfam" id="PF08021">
    <property type="entry name" value="FAD_binding_9"/>
    <property type="match status" value="1"/>
</dbReference>